<dbReference type="EMBL" id="CP009922">
    <property type="protein sequence ID" value="AKG41403.1"/>
    <property type="molecule type" value="Genomic_DNA"/>
</dbReference>
<evidence type="ECO:0000313" key="1">
    <source>
        <dbReference type="EMBL" id="AKG41403.1"/>
    </source>
</evidence>
<sequence length="37" mass="4068">MTIERADLHIVLNWAAPDTGAAQKLARLRERVATAAH</sequence>
<accession>A0A0F7FPU2</accession>
<evidence type="ECO:0000313" key="2">
    <source>
        <dbReference type="Proteomes" id="UP000034034"/>
    </source>
</evidence>
<proteinExistence type="predicted"/>
<reference evidence="1" key="1">
    <citation type="submission" date="2019-08" db="EMBL/GenBank/DDBJ databases">
        <title>Complete genome sequence of a mangrove-derived Streptomyces xiamenensis.</title>
        <authorList>
            <person name="Xu J."/>
        </authorList>
    </citation>
    <scope>NUCLEOTIDE SEQUENCE</scope>
    <source>
        <strain evidence="1">318</strain>
    </source>
</reference>
<name>A0A0F7FPU2_9ACTN</name>
<keyword evidence="2" id="KW-1185">Reference proteome</keyword>
<dbReference type="HOGENOM" id="CLU_3349431_0_0_11"/>
<dbReference type="AlphaFoldDB" id="A0A0F7FPU2"/>
<gene>
    <name evidence="1" type="ORF">SXIM_00190</name>
</gene>
<dbReference type="KEGG" id="sxi:SXIM_00190"/>
<protein>
    <submittedName>
        <fullName evidence="1">Helix-turn-helix domain protein</fullName>
    </submittedName>
</protein>
<dbReference type="Proteomes" id="UP000034034">
    <property type="component" value="Chromosome"/>
</dbReference>
<organism evidence="1 2">
    <name type="scientific">Streptomyces xiamenensis</name>
    <dbReference type="NCBI Taxonomy" id="408015"/>
    <lineage>
        <taxon>Bacteria</taxon>
        <taxon>Bacillati</taxon>
        <taxon>Actinomycetota</taxon>
        <taxon>Actinomycetes</taxon>
        <taxon>Kitasatosporales</taxon>
        <taxon>Streptomycetaceae</taxon>
        <taxon>Streptomyces</taxon>
    </lineage>
</organism>
<dbReference type="PATRIC" id="fig|408015.6.peg.28"/>